<evidence type="ECO:0000313" key="2">
    <source>
        <dbReference type="Proteomes" id="UP000319825"/>
    </source>
</evidence>
<dbReference type="AlphaFoldDB" id="A0A562I5U2"/>
<sequence>MTGCTGGNRVGARARPALAYPRPVLLDADAENEVAYRLCQLLGRAILPVDGPAGSGTAFLFDADPGGEHLLTADALTHTPCGEIVLRGSVTEPTGVAGDALDLTGVASAWIHRPDLGAAILPMAVLHERARERGWRWRLQHVTEGLAAGADRIARLGPQPSSAFVLAHGVREDPAGRRPLELAIERVVREGDAVRLDADLPDGYVGAPVFAVDTDPDGDLEVHCLGLVLPGDGGHLLATFDRIRAALPG</sequence>
<accession>A0A562I5U2</accession>
<reference evidence="1 2" key="1">
    <citation type="submission" date="2019-07" db="EMBL/GenBank/DDBJ databases">
        <title>R&amp;d 2014.</title>
        <authorList>
            <person name="Klenk H.-P."/>
        </authorList>
    </citation>
    <scope>NUCLEOTIDE SEQUENCE [LARGE SCALE GENOMIC DNA]</scope>
    <source>
        <strain evidence="1 2">DSM 43868</strain>
    </source>
</reference>
<proteinExistence type="predicted"/>
<comment type="caution">
    <text evidence="1">The sequence shown here is derived from an EMBL/GenBank/DDBJ whole genome shotgun (WGS) entry which is preliminary data.</text>
</comment>
<gene>
    <name evidence="1" type="ORF">JD77_01127</name>
</gene>
<name>A0A562I5U2_MICOL</name>
<organism evidence="1 2">
    <name type="scientific">Micromonospora olivasterospora</name>
    <dbReference type="NCBI Taxonomy" id="1880"/>
    <lineage>
        <taxon>Bacteria</taxon>
        <taxon>Bacillati</taxon>
        <taxon>Actinomycetota</taxon>
        <taxon>Actinomycetes</taxon>
        <taxon>Micromonosporales</taxon>
        <taxon>Micromonosporaceae</taxon>
        <taxon>Micromonospora</taxon>
    </lineage>
</organism>
<dbReference type="Proteomes" id="UP000319825">
    <property type="component" value="Unassembled WGS sequence"/>
</dbReference>
<evidence type="ECO:0000313" key="1">
    <source>
        <dbReference type="EMBL" id="TWH66176.1"/>
    </source>
</evidence>
<dbReference type="EMBL" id="VLKE01000001">
    <property type="protein sequence ID" value="TWH66176.1"/>
    <property type="molecule type" value="Genomic_DNA"/>
</dbReference>
<protein>
    <submittedName>
        <fullName evidence="1">Uncharacterized protein</fullName>
    </submittedName>
</protein>
<keyword evidence="2" id="KW-1185">Reference proteome</keyword>